<dbReference type="OrthoDB" id="8689594at2"/>
<proteinExistence type="predicted"/>
<accession>A0A109JV90</accession>
<evidence type="ECO:0000313" key="3">
    <source>
        <dbReference type="Proteomes" id="UP000068164"/>
    </source>
</evidence>
<dbReference type="Gene3D" id="3.40.190.10">
    <property type="entry name" value="Periplasmic binding protein-like II"/>
    <property type="match status" value="1"/>
</dbReference>
<evidence type="ECO:0000259" key="1">
    <source>
        <dbReference type="Pfam" id="PF09084"/>
    </source>
</evidence>
<evidence type="ECO:0000313" key="2">
    <source>
        <dbReference type="EMBL" id="KWV55720.1"/>
    </source>
</evidence>
<keyword evidence="3" id="KW-1185">Reference proteome</keyword>
<reference evidence="2 3" key="1">
    <citation type="submission" date="2015-11" db="EMBL/GenBank/DDBJ databases">
        <title>Draft Genome Sequence of the Strain BR 10423 (Rhizobium sp.) isolated from nodules of Mimosa pudica.</title>
        <authorList>
            <person name="Barauna A.C."/>
            <person name="Zilli J.E."/>
            <person name="Simoes-Araujo J.L."/>
            <person name="Reis V.M."/>
            <person name="James E.K."/>
            <person name="Reis F.B.Jr."/>
            <person name="Rouws L.F."/>
            <person name="Passos S.R."/>
            <person name="Gois S.R."/>
        </authorList>
    </citation>
    <scope>NUCLEOTIDE SEQUENCE [LARGE SCALE GENOMIC DNA]</scope>
    <source>
        <strain evidence="2 3">BR10423</strain>
    </source>
</reference>
<dbReference type="Pfam" id="PF09084">
    <property type="entry name" value="NMT1"/>
    <property type="match status" value="1"/>
</dbReference>
<dbReference type="SUPFAM" id="SSF53850">
    <property type="entry name" value="Periplasmic binding protein-like II"/>
    <property type="match status" value="1"/>
</dbReference>
<comment type="caution">
    <text evidence="2">The sequence shown here is derived from an EMBL/GenBank/DDBJ whole genome shotgun (WGS) entry which is preliminary data.</text>
</comment>
<feature type="domain" description="SsuA/THI5-like" evidence="1">
    <location>
        <begin position="85"/>
        <end position="143"/>
    </location>
</feature>
<dbReference type="RefSeq" id="WP_025660001.1">
    <property type="nucleotide sequence ID" value="NZ_LNCD01000051.1"/>
</dbReference>
<name>A0A109JV90_9HYPH</name>
<sequence length="329" mass="37893">MSRKQLSIATTDYDHFRDLRLGTVVPEGIDLTWSMLSHHEIFARFTFNREWDVSELSFAKFMAQVSRPDSDIIGLPVICSRLFRFSSFYVNKASNIKSVADLKGKRVGSPEWAHSAAVYMRGWMHNEGGVKLQDVHWYQAGANAPGREEKVDLALPEGVTLTRVADKSLSEMLASGEIDCAIIARPPTCFLEEDPRVERLFPNFLEIEEDYYQESGVWPIMHIIAMKKHLLDESPWIARNLYNAFEESKRRSLERLFDPAVSRYPLAWLPTYARRMRDIFGSDPFPFGIEKNRKTFEQMLLYTHQQGIASRLMTPDEIFPAGIMTKFVV</sequence>
<dbReference type="InterPro" id="IPR015168">
    <property type="entry name" value="SsuA/THI5"/>
</dbReference>
<dbReference type="EMBL" id="LNCD01000051">
    <property type="protein sequence ID" value="KWV55720.1"/>
    <property type="molecule type" value="Genomic_DNA"/>
</dbReference>
<gene>
    <name evidence="2" type="ORF">AS026_37410</name>
</gene>
<protein>
    <recommendedName>
        <fullName evidence="1">SsuA/THI5-like domain-containing protein</fullName>
    </recommendedName>
</protein>
<dbReference type="Proteomes" id="UP000068164">
    <property type="component" value="Unassembled WGS sequence"/>
</dbReference>
<organism evidence="2 3">
    <name type="scientific">Rhizobium altiplani</name>
    <dbReference type="NCBI Taxonomy" id="1864509"/>
    <lineage>
        <taxon>Bacteria</taxon>
        <taxon>Pseudomonadati</taxon>
        <taxon>Pseudomonadota</taxon>
        <taxon>Alphaproteobacteria</taxon>
        <taxon>Hyphomicrobiales</taxon>
        <taxon>Rhizobiaceae</taxon>
        <taxon>Rhizobium/Agrobacterium group</taxon>
        <taxon>Rhizobium</taxon>
    </lineage>
</organism>
<dbReference type="AlphaFoldDB" id="A0A109JV90"/>